<evidence type="ECO:0000313" key="3">
    <source>
        <dbReference type="Proteomes" id="UP001283361"/>
    </source>
</evidence>
<sequence length="160" mass="17037">MDQQISTPLTTTKLTIASILLTTMIVNSLPLLPYGQNDLRDFPASSSSSSSASGASSAGDASDSQRPLAELGGLTPQEAYILALSMLVENGASRSSKAVFNRAPAAIRGNSVDKRGQKRFDFGFSGLDNVDHIISTLNGKSRAADDLYLERIREIMRKSG</sequence>
<evidence type="ECO:0000313" key="2">
    <source>
        <dbReference type="EMBL" id="KAK3727725.1"/>
    </source>
</evidence>
<feature type="region of interest" description="Disordered" evidence="1">
    <location>
        <begin position="43"/>
        <end position="69"/>
    </location>
</feature>
<comment type="caution">
    <text evidence="2">The sequence shown here is derived from an EMBL/GenBank/DDBJ whole genome shotgun (WGS) entry which is preliminary data.</text>
</comment>
<accession>A0AAE1CQA3</accession>
<name>A0AAE1CQA3_9GAST</name>
<dbReference type="Proteomes" id="UP001283361">
    <property type="component" value="Unassembled WGS sequence"/>
</dbReference>
<proteinExistence type="predicted"/>
<organism evidence="2 3">
    <name type="scientific">Elysia crispata</name>
    <name type="common">lettuce slug</name>
    <dbReference type="NCBI Taxonomy" id="231223"/>
    <lineage>
        <taxon>Eukaryota</taxon>
        <taxon>Metazoa</taxon>
        <taxon>Spiralia</taxon>
        <taxon>Lophotrochozoa</taxon>
        <taxon>Mollusca</taxon>
        <taxon>Gastropoda</taxon>
        <taxon>Heterobranchia</taxon>
        <taxon>Euthyneura</taxon>
        <taxon>Panpulmonata</taxon>
        <taxon>Sacoglossa</taxon>
        <taxon>Placobranchoidea</taxon>
        <taxon>Plakobranchidae</taxon>
        <taxon>Elysia</taxon>
    </lineage>
</organism>
<feature type="compositionally biased region" description="Low complexity" evidence="1">
    <location>
        <begin position="44"/>
        <end position="64"/>
    </location>
</feature>
<dbReference type="EMBL" id="JAWDGP010007236">
    <property type="protein sequence ID" value="KAK3727725.1"/>
    <property type="molecule type" value="Genomic_DNA"/>
</dbReference>
<protein>
    <submittedName>
        <fullName evidence="2">Uncharacterized protein</fullName>
    </submittedName>
</protein>
<keyword evidence="3" id="KW-1185">Reference proteome</keyword>
<dbReference type="AlphaFoldDB" id="A0AAE1CQA3"/>
<reference evidence="2" key="1">
    <citation type="journal article" date="2023" name="G3 (Bethesda)">
        <title>A reference genome for the long-term kleptoplast-retaining sea slug Elysia crispata morphotype clarki.</title>
        <authorList>
            <person name="Eastman K.E."/>
            <person name="Pendleton A.L."/>
            <person name="Shaikh M.A."/>
            <person name="Suttiyut T."/>
            <person name="Ogas R."/>
            <person name="Tomko P."/>
            <person name="Gavelis G."/>
            <person name="Widhalm J.R."/>
            <person name="Wisecaver J.H."/>
        </authorList>
    </citation>
    <scope>NUCLEOTIDE SEQUENCE</scope>
    <source>
        <strain evidence="2">ECLA1</strain>
    </source>
</reference>
<gene>
    <name evidence="2" type="ORF">RRG08_032681</name>
</gene>
<evidence type="ECO:0000256" key="1">
    <source>
        <dbReference type="SAM" id="MobiDB-lite"/>
    </source>
</evidence>